<dbReference type="SUPFAM" id="SSF56436">
    <property type="entry name" value="C-type lectin-like"/>
    <property type="match status" value="1"/>
</dbReference>
<dbReference type="SMART" id="SM00034">
    <property type="entry name" value="CLECT"/>
    <property type="match status" value="1"/>
</dbReference>
<dbReference type="PROSITE" id="PS00615">
    <property type="entry name" value="C_TYPE_LECTIN_1"/>
    <property type="match status" value="1"/>
</dbReference>
<evidence type="ECO:0000313" key="5">
    <source>
        <dbReference type="EMBL" id="OWF41356.1"/>
    </source>
</evidence>
<feature type="region of interest" description="Disordered" evidence="2">
    <location>
        <begin position="151"/>
        <end position="198"/>
    </location>
</feature>
<dbReference type="PANTHER" id="PTHR22803">
    <property type="entry name" value="MANNOSE, PHOSPHOLIPASE, LECTIN RECEPTOR RELATED"/>
    <property type="match status" value="1"/>
</dbReference>
<dbReference type="InterPro" id="IPR016186">
    <property type="entry name" value="C-type_lectin-like/link_sf"/>
</dbReference>
<keyword evidence="5" id="KW-0675">Receptor</keyword>
<dbReference type="Proteomes" id="UP000242188">
    <property type="component" value="Unassembled WGS sequence"/>
</dbReference>
<evidence type="ECO:0000256" key="2">
    <source>
        <dbReference type="SAM" id="MobiDB-lite"/>
    </source>
</evidence>
<organism evidence="5 6">
    <name type="scientific">Mizuhopecten yessoensis</name>
    <name type="common">Japanese scallop</name>
    <name type="synonym">Patinopecten yessoensis</name>
    <dbReference type="NCBI Taxonomy" id="6573"/>
    <lineage>
        <taxon>Eukaryota</taxon>
        <taxon>Metazoa</taxon>
        <taxon>Spiralia</taxon>
        <taxon>Lophotrochozoa</taxon>
        <taxon>Mollusca</taxon>
        <taxon>Bivalvia</taxon>
        <taxon>Autobranchia</taxon>
        <taxon>Pteriomorphia</taxon>
        <taxon>Pectinida</taxon>
        <taxon>Pectinoidea</taxon>
        <taxon>Pectinidae</taxon>
        <taxon>Mizuhopecten</taxon>
    </lineage>
</organism>
<keyword evidence="3" id="KW-0812">Transmembrane</keyword>
<proteinExistence type="predicted"/>
<accession>A0A210PXZ5</accession>
<evidence type="ECO:0000313" key="6">
    <source>
        <dbReference type="Proteomes" id="UP000242188"/>
    </source>
</evidence>
<feature type="transmembrane region" description="Helical" evidence="3">
    <location>
        <begin position="258"/>
        <end position="281"/>
    </location>
</feature>
<dbReference type="InterPro" id="IPR018378">
    <property type="entry name" value="C-type_lectin_CS"/>
</dbReference>
<reference evidence="5 6" key="1">
    <citation type="journal article" date="2017" name="Nat. Ecol. Evol.">
        <title>Scallop genome provides insights into evolution of bilaterian karyotype and development.</title>
        <authorList>
            <person name="Wang S."/>
            <person name="Zhang J."/>
            <person name="Jiao W."/>
            <person name="Li J."/>
            <person name="Xun X."/>
            <person name="Sun Y."/>
            <person name="Guo X."/>
            <person name="Huan P."/>
            <person name="Dong B."/>
            <person name="Zhang L."/>
            <person name="Hu X."/>
            <person name="Sun X."/>
            <person name="Wang J."/>
            <person name="Zhao C."/>
            <person name="Wang Y."/>
            <person name="Wang D."/>
            <person name="Huang X."/>
            <person name="Wang R."/>
            <person name="Lv J."/>
            <person name="Li Y."/>
            <person name="Zhang Z."/>
            <person name="Liu B."/>
            <person name="Lu W."/>
            <person name="Hui Y."/>
            <person name="Liang J."/>
            <person name="Zhou Z."/>
            <person name="Hou R."/>
            <person name="Li X."/>
            <person name="Liu Y."/>
            <person name="Li H."/>
            <person name="Ning X."/>
            <person name="Lin Y."/>
            <person name="Zhao L."/>
            <person name="Xing Q."/>
            <person name="Dou J."/>
            <person name="Li Y."/>
            <person name="Mao J."/>
            <person name="Guo H."/>
            <person name="Dou H."/>
            <person name="Li T."/>
            <person name="Mu C."/>
            <person name="Jiang W."/>
            <person name="Fu Q."/>
            <person name="Fu X."/>
            <person name="Miao Y."/>
            <person name="Liu J."/>
            <person name="Yu Q."/>
            <person name="Li R."/>
            <person name="Liao H."/>
            <person name="Li X."/>
            <person name="Kong Y."/>
            <person name="Jiang Z."/>
            <person name="Chourrout D."/>
            <person name="Li R."/>
            <person name="Bao Z."/>
        </authorList>
    </citation>
    <scope>NUCLEOTIDE SEQUENCE [LARGE SCALE GENOMIC DNA]</scope>
    <source>
        <strain evidence="5 6">PY_sf001</strain>
    </source>
</reference>
<feature type="domain" description="C-type lectin" evidence="4">
    <location>
        <begin position="18"/>
        <end position="134"/>
    </location>
</feature>
<dbReference type="InterPro" id="IPR001304">
    <property type="entry name" value="C-type_lectin-like"/>
</dbReference>
<name>A0A210PXZ5_MIZYE</name>
<dbReference type="CDD" id="cd00037">
    <property type="entry name" value="CLECT"/>
    <property type="match status" value="1"/>
</dbReference>
<keyword evidence="3" id="KW-0472">Membrane</keyword>
<keyword evidence="1" id="KW-1015">Disulfide bond</keyword>
<sequence length="295" mass="32790">MTFVSALADACSVDWHRYQSDCYLFINVTDNWANAKESCKQQKAHLVRIDDAGIDNFLRTTMKTKGMYLIWTGANDIDTEGVYVWEDNGARVNYSDWGENSPTNRTADQDCVIFAVRRAWMDKKCTKYYKYACQKTNQTIDDRNADDQVSVTASGVQQTTTSDDAEQTARSGDSEQTTSPDDAEQTTRSGDAEQTTSSTESPTLRCFCCSRNNVTQLTGEKKQQIISELKKELFVVKANTSASRRKLISVNDSRPSSVAIGSLGCFLLVLVLGFIVVPDLIDLGRFLSRLAAANP</sequence>
<keyword evidence="3" id="KW-1133">Transmembrane helix</keyword>
<dbReference type="EMBL" id="NEDP02005406">
    <property type="protein sequence ID" value="OWF41356.1"/>
    <property type="molecule type" value="Genomic_DNA"/>
</dbReference>
<evidence type="ECO:0000256" key="1">
    <source>
        <dbReference type="ARBA" id="ARBA00023157"/>
    </source>
</evidence>
<dbReference type="OrthoDB" id="6104007at2759"/>
<protein>
    <submittedName>
        <fullName evidence="5">Low affinity immunoglobulin epsilon Fc receptor</fullName>
    </submittedName>
</protein>
<comment type="caution">
    <text evidence="5">The sequence shown here is derived from an EMBL/GenBank/DDBJ whole genome shotgun (WGS) entry which is preliminary data.</text>
</comment>
<gene>
    <name evidence="5" type="ORF">KP79_PYT23135</name>
</gene>
<dbReference type="PROSITE" id="PS50041">
    <property type="entry name" value="C_TYPE_LECTIN_2"/>
    <property type="match status" value="1"/>
</dbReference>
<evidence type="ECO:0000259" key="4">
    <source>
        <dbReference type="PROSITE" id="PS50041"/>
    </source>
</evidence>
<dbReference type="InterPro" id="IPR016187">
    <property type="entry name" value="CTDL_fold"/>
</dbReference>
<dbReference type="InterPro" id="IPR050111">
    <property type="entry name" value="C-type_lectin/snaclec_domain"/>
</dbReference>
<evidence type="ECO:0000256" key="3">
    <source>
        <dbReference type="SAM" id="Phobius"/>
    </source>
</evidence>
<dbReference type="Pfam" id="PF00059">
    <property type="entry name" value="Lectin_C"/>
    <property type="match status" value="1"/>
</dbReference>
<dbReference type="AlphaFoldDB" id="A0A210PXZ5"/>
<dbReference type="Gene3D" id="3.10.100.10">
    <property type="entry name" value="Mannose-Binding Protein A, subunit A"/>
    <property type="match status" value="1"/>
</dbReference>
<keyword evidence="6" id="KW-1185">Reference proteome</keyword>